<name>A0A368GUL1_ANCCA</name>
<dbReference type="PANTHER" id="PTHR11238:SF9">
    <property type="entry name" value="PROMININ, ISOFORM D"/>
    <property type="match status" value="1"/>
</dbReference>
<feature type="transmembrane region" description="Helical" evidence="1">
    <location>
        <begin position="134"/>
        <end position="153"/>
    </location>
</feature>
<dbReference type="Proteomes" id="UP000252519">
    <property type="component" value="Unassembled WGS sequence"/>
</dbReference>
<evidence type="ECO:0000313" key="4">
    <source>
        <dbReference type="Proteomes" id="UP000252519"/>
    </source>
</evidence>
<dbReference type="PANTHER" id="PTHR11238">
    <property type="entry name" value="PROMININ ISOFORM D-RELATED"/>
    <property type="match status" value="1"/>
</dbReference>
<feature type="transmembrane region" description="Helical" evidence="1">
    <location>
        <begin position="92"/>
        <end position="114"/>
    </location>
</feature>
<comment type="caution">
    <text evidence="3">The sequence shown here is derived from an EMBL/GenBank/DDBJ whole genome shotgun (WGS) entry which is preliminary data.</text>
</comment>
<evidence type="ECO:0000256" key="2">
    <source>
        <dbReference type="SAM" id="SignalP"/>
    </source>
</evidence>
<evidence type="ECO:0000313" key="3">
    <source>
        <dbReference type="EMBL" id="RCN47288.1"/>
    </source>
</evidence>
<feature type="transmembrane region" description="Helical" evidence="1">
    <location>
        <begin position="407"/>
        <end position="427"/>
    </location>
</feature>
<accession>A0A368GUL1</accession>
<gene>
    <name evidence="3" type="ORF">ANCCAN_06576</name>
</gene>
<keyword evidence="2" id="KW-0732">Signal</keyword>
<dbReference type="STRING" id="29170.A0A368GUL1"/>
<keyword evidence="1" id="KW-0472">Membrane</keyword>
<keyword evidence="1" id="KW-1133">Transmembrane helix</keyword>
<dbReference type="EMBL" id="JOJR01000064">
    <property type="protein sequence ID" value="RCN47288.1"/>
    <property type="molecule type" value="Genomic_DNA"/>
</dbReference>
<feature type="chain" id="PRO_5016705080" evidence="2">
    <location>
        <begin position="19"/>
        <end position="471"/>
    </location>
</feature>
<keyword evidence="1" id="KW-0812">Transmembrane</keyword>
<sequence>MRCLRLLLLMDITLWAGAQQRCSSDVDLSIPLREVDHGSLGSFYSIARGISETIQPQYSKTTMDEIFTALKTKNVEGGKIFSMVMEEQKQSIIFTAFGIAIALSSLVLGLVVLVAHCTSGRNKKSGATPNPTRLLFLIPLTCSFVFVLTGVIINNQSSSALFSSMENLETNLDQVLQDLNKFSENGKNSLICFADNTLEDTLKKVTTNVQTMPKFLMDTFRELIGINNFDQVDINRIQATITASRSQCKTITDSIKDLQKGALSRECAVKLNALKAIIESLTDQLEKVEGIIPIGSIPDKASKDLSRIINEKTKAEVDTATDKVRKKWDGYRTKAEDDHTISDFLNNVERRNGEVLGKTYSSNVYTTTRTVFAPLVTIPGIIAMLFIMATATLLVISHSGSFLMTGFYLLVLLAFFVITLSSVEYLGGSLISAACQTLFQDPTFSRLPHFDNVELKLSPEEIASVNISFRY</sequence>
<dbReference type="AlphaFoldDB" id="A0A368GUL1"/>
<dbReference type="OrthoDB" id="10624164at2759"/>
<feature type="signal peptide" evidence="2">
    <location>
        <begin position="1"/>
        <end position="18"/>
    </location>
</feature>
<proteinExistence type="predicted"/>
<protein>
    <submittedName>
        <fullName evidence="3">Uncharacterized protein</fullName>
    </submittedName>
</protein>
<feature type="transmembrane region" description="Helical" evidence="1">
    <location>
        <begin position="371"/>
        <end position="395"/>
    </location>
</feature>
<evidence type="ECO:0000256" key="1">
    <source>
        <dbReference type="SAM" id="Phobius"/>
    </source>
</evidence>
<organism evidence="3 4">
    <name type="scientific">Ancylostoma caninum</name>
    <name type="common">Dog hookworm</name>
    <dbReference type="NCBI Taxonomy" id="29170"/>
    <lineage>
        <taxon>Eukaryota</taxon>
        <taxon>Metazoa</taxon>
        <taxon>Ecdysozoa</taxon>
        <taxon>Nematoda</taxon>
        <taxon>Chromadorea</taxon>
        <taxon>Rhabditida</taxon>
        <taxon>Rhabditina</taxon>
        <taxon>Rhabditomorpha</taxon>
        <taxon>Strongyloidea</taxon>
        <taxon>Ancylostomatidae</taxon>
        <taxon>Ancylostomatinae</taxon>
        <taxon>Ancylostoma</taxon>
    </lineage>
</organism>
<reference evidence="3 4" key="1">
    <citation type="submission" date="2014-10" db="EMBL/GenBank/DDBJ databases">
        <title>Draft genome of the hookworm Ancylostoma caninum.</title>
        <authorList>
            <person name="Mitreva M."/>
        </authorList>
    </citation>
    <scope>NUCLEOTIDE SEQUENCE [LARGE SCALE GENOMIC DNA]</scope>
    <source>
        <strain evidence="3 4">Baltimore</strain>
    </source>
</reference>
<keyword evidence="4" id="KW-1185">Reference proteome</keyword>
<feature type="non-terminal residue" evidence="3">
    <location>
        <position position="471"/>
    </location>
</feature>